<gene>
    <name evidence="1" type="ORF">M153_4312000814</name>
</gene>
<reference evidence="1 2" key="1">
    <citation type="submission" date="2015-07" db="EMBL/GenBank/DDBJ databases">
        <title>The genome of Pseudoloma neurophilia, a relevant intracellular parasite of the zebrafish.</title>
        <authorList>
            <person name="Ndikumana S."/>
            <person name="Pelin A."/>
            <person name="Sanders J."/>
            <person name="Corradi N."/>
        </authorList>
    </citation>
    <scope>NUCLEOTIDE SEQUENCE [LARGE SCALE GENOMIC DNA]</scope>
    <source>
        <strain evidence="1 2">MK1</strain>
    </source>
</reference>
<proteinExistence type="predicted"/>
<dbReference type="VEuPathDB" id="MicrosporidiaDB:M153_4312000814"/>
<name>A0A0R0LSW4_9MICR</name>
<dbReference type="AlphaFoldDB" id="A0A0R0LSW4"/>
<protein>
    <submittedName>
        <fullName evidence="1">Uncharacterized protein</fullName>
    </submittedName>
</protein>
<accession>A0A0R0LSW4</accession>
<dbReference type="Proteomes" id="UP000051530">
    <property type="component" value="Unassembled WGS sequence"/>
</dbReference>
<evidence type="ECO:0000313" key="2">
    <source>
        <dbReference type="Proteomes" id="UP000051530"/>
    </source>
</evidence>
<sequence>MGPCMKFSKPTVSLENISKECRSVLIKPFKGIKSSVNLNKFIGVSIDNENCKSNVSFLYSTSNFLSSVFIDDFSNVILKNIMVKGDLVHKNVILLNNVQPYIDLTFQIHKNILTTYNMSINEKITQSCSFITKINNSHAGLEMNLNEKYDSAIFYRFEKKNTIFSTILKYDLWNISIFQNINEKIKLSNETIITDRSILSRLGLLITTHCTDLRIELNTLMKLLLSIDKRIFDNFSVSICTEMEKFGQFDIGLGINLEI</sequence>
<evidence type="ECO:0000313" key="1">
    <source>
        <dbReference type="EMBL" id="KRH92572.1"/>
    </source>
</evidence>
<keyword evidence="2" id="KW-1185">Reference proteome</keyword>
<dbReference type="OrthoDB" id="19656at2759"/>
<comment type="caution">
    <text evidence="1">The sequence shown here is derived from an EMBL/GenBank/DDBJ whole genome shotgun (WGS) entry which is preliminary data.</text>
</comment>
<organism evidence="1 2">
    <name type="scientific">Pseudoloma neurophilia</name>
    <dbReference type="NCBI Taxonomy" id="146866"/>
    <lineage>
        <taxon>Eukaryota</taxon>
        <taxon>Fungi</taxon>
        <taxon>Fungi incertae sedis</taxon>
        <taxon>Microsporidia</taxon>
        <taxon>Pseudoloma</taxon>
    </lineage>
</organism>
<dbReference type="EMBL" id="LGUB01000824">
    <property type="protein sequence ID" value="KRH92572.1"/>
    <property type="molecule type" value="Genomic_DNA"/>
</dbReference>